<dbReference type="GO" id="GO:0000974">
    <property type="term" value="C:Prp19 complex"/>
    <property type="evidence" value="ECO:0007669"/>
    <property type="project" value="TreeGrafter"/>
</dbReference>
<dbReference type="InterPro" id="IPR000504">
    <property type="entry name" value="RRM_dom"/>
</dbReference>
<evidence type="ECO:0000256" key="6">
    <source>
        <dbReference type="ARBA" id="ARBA00022884"/>
    </source>
</evidence>
<name>A0A0J9XJ23_GEOCN</name>
<evidence type="ECO:0000256" key="4">
    <source>
        <dbReference type="ARBA" id="ARBA00022664"/>
    </source>
</evidence>
<dbReference type="CDD" id="cd12265">
    <property type="entry name" value="RRM_SLT11"/>
    <property type="match status" value="1"/>
</dbReference>
<dbReference type="EMBL" id="CCBN010000018">
    <property type="protein sequence ID" value="CDO57000.1"/>
    <property type="molecule type" value="Genomic_DNA"/>
</dbReference>
<accession>A0A0J9XJ23</accession>
<dbReference type="GO" id="GO:0071007">
    <property type="term" value="C:U2-type catalytic step 2 spliceosome"/>
    <property type="evidence" value="ECO:0007669"/>
    <property type="project" value="TreeGrafter"/>
</dbReference>
<evidence type="ECO:0000256" key="9">
    <source>
        <dbReference type="ARBA" id="ARBA00025609"/>
    </source>
</evidence>
<dbReference type="PANTHER" id="PTHR14089">
    <property type="entry name" value="PRE-MRNA-SPLICING FACTOR RBM22"/>
    <property type="match status" value="1"/>
</dbReference>
<dbReference type="GO" id="GO:0008380">
    <property type="term" value="P:RNA splicing"/>
    <property type="evidence" value="ECO:0007669"/>
    <property type="project" value="UniProtKB-KW"/>
</dbReference>
<evidence type="ECO:0000256" key="3">
    <source>
        <dbReference type="ARBA" id="ARBA00019060"/>
    </source>
</evidence>
<dbReference type="Gene3D" id="3.30.70.330">
    <property type="match status" value="1"/>
</dbReference>
<dbReference type="InterPro" id="IPR034356">
    <property type="entry name" value="Slt11_RRM"/>
</dbReference>
<evidence type="ECO:0000256" key="10">
    <source>
        <dbReference type="PROSITE-ProRule" id="PRU00176"/>
    </source>
</evidence>
<feature type="domain" description="RRM" evidence="12">
    <location>
        <begin position="217"/>
        <end position="295"/>
    </location>
</feature>
<dbReference type="GO" id="GO:0071006">
    <property type="term" value="C:U2-type catalytic step 1 spliceosome"/>
    <property type="evidence" value="ECO:0007669"/>
    <property type="project" value="TreeGrafter"/>
</dbReference>
<evidence type="ECO:0000256" key="2">
    <source>
        <dbReference type="ARBA" id="ARBA00007781"/>
    </source>
</evidence>
<dbReference type="InterPro" id="IPR039171">
    <property type="entry name" value="Cwc2/Slt11"/>
</dbReference>
<dbReference type="PANTHER" id="PTHR14089:SF6">
    <property type="entry name" value="PRE-MRNA-SPLICING FACTOR RBM22"/>
    <property type="match status" value="1"/>
</dbReference>
<evidence type="ECO:0000256" key="1">
    <source>
        <dbReference type="ARBA" id="ARBA00004123"/>
    </source>
</evidence>
<dbReference type="AlphaFoldDB" id="A0A0J9XJ23"/>
<evidence type="ECO:0000259" key="12">
    <source>
        <dbReference type="PROSITE" id="PS50102"/>
    </source>
</evidence>
<organism evidence="13 14">
    <name type="scientific">Geotrichum candidum</name>
    <name type="common">Oospora lactis</name>
    <name type="synonym">Dipodascus geotrichum</name>
    <dbReference type="NCBI Taxonomy" id="1173061"/>
    <lineage>
        <taxon>Eukaryota</taxon>
        <taxon>Fungi</taxon>
        <taxon>Dikarya</taxon>
        <taxon>Ascomycota</taxon>
        <taxon>Saccharomycotina</taxon>
        <taxon>Dipodascomycetes</taxon>
        <taxon>Dipodascales</taxon>
        <taxon>Dipodascaceae</taxon>
        <taxon>Geotrichum</taxon>
    </lineage>
</organism>
<evidence type="ECO:0000256" key="11">
    <source>
        <dbReference type="SAM" id="MobiDB-lite"/>
    </source>
</evidence>
<keyword evidence="14" id="KW-1185">Reference proteome</keyword>
<feature type="region of interest" description="Disordered" evidence="11">
    <location>
        <begin position="321"/>
        <end position="369"/>
    </location>
</feature>
<dbReference type="InterPro" id="IPR035979">
    <property type="entry name" value="RBD_domain_sf"/>
</dbReference>
<evidence type="ECO:0000256" key="7">
    <source>
        <dbReference type="ARBA" id="ARBA00023187"/>
    </source>
</evidence>
<keyword evidence="6 10" id="KW-0694">RNA-binding</keyword>
<feature type="compositionally biased region" description="Polar residues" evidence="11">
    <location>
        <begin position="359"/>
        <end position="369"/>
    </location>
</feature>
<dbReference type="InterPro" id="IPR012677">
    <property type="entry name" value="Nucleotide-bd_a/b_plait_sf"/>
</dbReference>
<dbReference type="GO" id="GO:0017070">
    <property type="term" value="F:U6 snRNA binding"/>
    <property type="evidence" value="ECO:0007669"/>
    <property type="project" value="TreeGrafter"/>
</dbReference>
<comment type="function">
    <text evidence="9">Involved in pre-mRNA splicing. Facilitates the cooperative formation of U2/U6 helix II in association with stem II in the spliceosome. Binds to RNA.</text>
</comment>
<evidence type="ECO:0000313" key="14">
    <source>
        <dbReference type="Proteomes" id="UP000242525"/>
    </source>
</evidence>
<comment type="similarity">
    <text evidence="2">Belongs to the SLT11 family.</text>
</comment>
<keyword evidence="5" id="KW-0747">Spliceosome</keyword>
<evidence type="ECO:0000313" key="13">
    <source>
        <dbReference type="EMBL" id="CDO57000.1"/>
    </source>
</evidence>
<dbReference type="OrthoDB" id="10259600at2759"/>
<dbReference type="FunFam" id="3.30.70.330:FF:000396">
    <property type="entry name" value="Putative Pre-mRNA-splicing factor slt11"/>
    <property type="match status" value="1"/>
</dbReference>
<comment type="caution">
    <text evidence="13">The sequence shown here is derived from an EMBL/GenBank/DDBJ whole genome shotgun (WGS) entry which is preliminary data.</text>
</comment>
<keyword evidence="4" id="KW-0507">mRNA processing</keyword>
<dbReference type="GO" id="GO:0036002">
    <property type="term" value="F:pre-mRNA binding"/>
    <property type="evidence" value="ECO:0007669"/>
    <property type="project" value="TreeGrafter"/>
</dbReference>
<dbReference type="InterPro" id="IPR048995">
    <property type="entry name" value="STL11/RBM22-like_N"/>
</dbReference>
<sequence length="369" mass="40633">MPPKSDINKATWEESEVPAVCENCLGSNPYVRMIREKFGAECKLCTRPFTMFRWLPEKGAKYKRTSICLTCARQRNCCQSCLMDLTYGLPIALRDAALKMVGDGTTSVHENSNAVIKQYIAQNFEGSEDASLDAARRRALEESEAAKRLLQSLATSMPYYKQQLRQAAASSPASRLIKEKESADGKSNQAIAVEVSKLASKLPLNGTAKPPSDQTIISLFIMGIEEDLPDYLIKEHFSQFGKVTSVVCVHRAKCAFVNFADRKSAENAALKGSNPEGSGKLVIKGCKLRLAWAKPRSLGTTNAEHTRLGQIIRKAMIQRNYKEKHRSGNPSGKRGSPDGNNSAVEVKQLPLPPGATKTVYKSQQSNFEL</sequence>
<gene>
    <name evidence="13" type="ORF">BN980_GECA18s00736g</name>
</gene>
<keyword evidence="8" id="KW-0539">Nucleus</keyword>
<evidence type="ECO:0000256" key="5">
    <source>
        <dbReference type="ARBA" id="ARBA00022728"/>
    </source>
</evidence>
<proteinExistence type="inferred from homology"/>
<comment type="subcellular location">
    <subcellularLocation>
        <location evidence="1">Nucleus</location>
    </subcellularLocation>
</comment>
<evidence type="ECO:0000256" key="8">
    <source>
        <dbReference type="ARBA" id="ARBA00023242"/>
    </source>
</evidence>
<dbReference type="Pfam" id="PF21369">
    <property type="entry name" value="STL11_N"/>
    <property type="match status" value="1"/>
</dbReference>
<dbReference type="SUPFAM" id="SSF54928">
    <property type="entry name" value="RNA-binding domain, RBD"/>
    <property type="match status" value="1"/>
</dbReference>
<protein>
    <recommendedName>
        <fullName evidence="3">Pre-mRNA-splicing factor SLT11</fullName>
    </recommendedName>
</protein>
<dbReference type="PROSITE" id="PS50102">
    <property type="entry name" value="RRM"/>
    <property type="match status" value="1"/>
</dbReference>
<dbReference type="SMART" id="SM00360">
    <property type="entry name" value="RRM"/>
    <property type="match status" value="1"/>
</dbReference>
<dbReference type="Proteomes" id="UP000242525">
    <property type="component" value="Unassembled WGS sequence"/>
</dbReference>
<reference evidence="13" key="1">
    <citation type="submission" date="2014-03" db="EMBL/GenBank/DDBJ databases">
        <authorList>
            <person name="Casaregola S."/>
        </authorList>
    </citation>
    <scope>NUCLEOTIDE SEQUENCE [LARGE SCALE GENOMIC DNA]</scope>
    <source>
        <strain evidence="13">CLIB 918</strain>
    </source>
</reference>
<dbReference type="Pfam" id="PF00076">
    <property type="entry name" value="RRM_1"/>
    <property type="match status" value="1"/>
</dbReference>
<dbReference type="GO" id="GO:0006397">
    <property type="term" value="P:mRNA processing"/>
    <property type="evidence" value="ECO:0007669"/>
    <property type="project" value="UniProtKB-KW"/>
</dbReference>
<dbReference type="STRING" id="1173061.A0A0J9XJ23"/>
<keyword evidence="7" id="KW-0508">mRNA splicing</keyword>